<gene>
    <name evidence="2" type="ORF">KZZ10_12810</name>
</gene>
<name>A0A953T2I9_9BURK</name>
<feature type="signal peptide" evidence="1">
    <location>
        <begin position="1"/>
        <end position="24"/>
    </location>
</feature>
<reference evidence="2" key="1">
    <citation type="submission" date="2021-07" db="EMBL/GenBank/DDBJ databases">
        <title>New genus and species of the family Alcaligenaceae.</title>
        <authorList>
            <person name="Hahn M.W."/>
        </authorList>
    </citation>
    <scope>NUCLEOTIDE SEQUENCE</scope>
    <source>
        <strain evidence="2">LF4-65</strain>
    </source>
</reference>
<feature type="chain" id="PRO_5037649115" description="Lipoprotein" evidence="1">
    <location>
        <begin position="25"/>
        <end position="168"/>
    </location>
</feature>
<keyword evidence="1" id="KW-0732">Signal</keyword>
<accession>A0A953T2I9</accession>
<comment type="caution">
    <text evidence="2">The sequence shown here is derived from an EMBL/GenBank/DDBJ whole genome shotgun (WGS) entry which is preliminary data.</text>
</comment>
<sequence>MKNARMTKLSVLVGAALLTGCANMNTVPPGTPLAEVIKKYGKPDTICKKDDGTERLIWSGQPYGQFSWGGTIAKDGKVIKIEQVLTDEQFEVLSVGKWSAKQVECQFGPPANTYGIAKGNEIVWAYRYKQYDIWPSMMYVYMGSDGQHVTRFHPAPDPLTLSDSLFPI</sequence>
<dbReference type="EMBL" id="JAHXRI010000010">
    <property type="protein sequence ID" value="MBZ1351528.1"/>
    <property type="molecule type" value="Genomic_DNA"/>
</dbReference>
<evidence type="ECO:0000313" key="3">
    <source>
        <dbReference type="Proteomes" id="UP000739565"/>
    </source>
</evidence>
<organism evidence="2 3">
    <name type="scientific">Zwartia hollandica</name>
    <dbReference type="NCBI Taxonomy" id="324606"/>
    <lineage>
        <taxon>Bacteria</taxon>
        <taxon>Pseudomonadati</taxon>
        <taxon>Pseudomonadota</taxon>
        <taxon>Betaproteobacteria</taxon>
        <taxon>Burkholderiales</taxon>
        <taxon>Alcaligenaceae</taxon>
        <taxon>Zwartia</taxon>
    </lineage>
</organism>
<proteinExistence type="predicted"/>
<evidence type="ECO:0000313" key="2">
    <source>
        <dbReference type="EMBL" id="MBZ1351528.1"/>
    </source>
</evidence>
<evidence type="ECO:0000256" key="1">
    <source>
        <dbReference type="SAM" id="SignalP"/>
    </source>
</evidence>
<keyword evidence="3" id="KW-1185">Reference proteome</keyword>
<dbReference type="AlphaFoldDB" id="A0A953T2I9"/>
<dbReference type="PROSITE" id="PS51257">
    <property type="entry name" value="PROKAR_LIPOPROTEIN"/>
    <property type="match status" value="1"/>
</dbReference>
<protein>
    <recommendedName>
        <fullName evidence="4">Lipoprotein</fullName>
    </recommendedName>
</protein>
<dbReference type="Proteomes" id="UP000739565">
    <property type="component" value="Unassembled WGS sequence"/>
</dbReference>
<evidence type="ECO:0008006" key="4">
    <source>
        <dbReference type="Google" id="ProtNLM"/>
    </source>
</evidence>